<dbReference type="Gene3D" id="2.30.29.30">
    <property type="entry name" value="Pleckstrin-homology domain (PH domain)/Phosphotyrosine-binding domain (PTB)"/>
    <property type="match status" value="1"/>
</dbReference>
<evidence type="ECO:0000256" key="1">
    <source>
        <dbReference type="ARBA" id="ARBA00022468"/>
    </source>
</evidence>
<dbReference type="GO" id="GO:0005085">
    <property type="term" value="F:guanyl-nucleotide exchange factor activity"/>
    <property type="evidence" value="ECO:0007669"/>
    <property type="project" value="InterPro"/>
</dbReference>
<dbReference type="GO" id="GO:0005096">
    <property type="term" value="F:GTPase activator activity"/>
    <property type="evidence" value="ECO:0007669"/>
    <property type="project" value="UniProtKB-KW"/>
</dbReference>
<reference evidence="6" key="2">
    <citation type="submission" date="2020-06" db="EMBL/GenBank/DDBJ databases">
        <authorList>
            <person name="Ji K."/>
            <person name="Li J."/>
        </authorList>
    </citation>
    <scope>NUCLEOTIDE SEQUENCE</scope>
    <source>
        <strain evidence="6">JKM2019</strain>
        <tissue evidence="6">Whole body</tissue>
    </source>
</reference>
<reference evidence="6" key="3">
    <citation type="journal article" date="2021" name="World Allergy Organ. J.">
        <title>Chromosome-level assembly of Dermatophagoides farinae genome and transcriptome reveals two novel allergens Der f 37 and Der f 39.</title>
        <authorList>
            <person name="Chen J."/>
            <person name="Cai Z."/>
            <person name="Fan D."/>
            <person name="Hu J."/>
            <person name="Hou Y."/>
            <person name="He Y."/>
            <person name="Zhang Z."/>
            <person name="Zhao Z."/>
            <person name="Gao P."/>
            <person name="Hu W."/>
            <person name="Sun J."/>
            <person name="Li J."/>
            <person name="Ji K."/>
        </authorList>
    </citation>
    <scope>NUCLEOTIDE SEQUENCE</scope>
    <source>
        <strain evidence="6">JKM2019</strain>
    </source>
</reference>
<dbReference type="OrthoDB" id="2155291at2759"/>
<feature type="region of interest" description="Disordered" evidence="2">
    <location>
        <begin position="1054"/>
        <end position="1092"/>
    </location>
</feature>
<dbReference type="SMART" id="SM00325">
    <property type="entry name" value="RhoGEF"/>
    <property type="match status" value="1"/>
</dbReference>
<organism evidence="7 8">
    <name type="scientific">Dermatophagoides farinae</name>
    <name type="common">American house dust mite</name>
    <dbReference type="NCBI Taxonomy" id="6954"/>
    <lineage>
        <taxon>Eukaryota</taxon>
        <taxon>Metazoa</taxon>
        <taxon>Ecdysozoa</taxon>
        <taxon>Arthropoda</taxon>
        <taxon>Chelicerata</taxon>
        <taxon>Arachnida</taxon>
        <taxon>Acari</taxon>
        <taxon>Acariformes</taxon>
        <taxon>Sarcoptiformes</taxon>
        <taxon>Astigmata</taxon>
        <taxon>Psoroptidia</taxon>
        <taxon>Analgoidea</taxon>
        <taxon>Pyroglyphidae</taxon>
        <taxon>Dermatophagoidinae</taxon>
        <taxon>Dermatophagoides</taxon>
    </lineage>
</organism>
<sequence>MPKKLTNTSSSSNSILRRVSQFEQQQQQQEQSLTDDQMADSSEESSNVNNHFINVAFERFKHEFIGLYPESTLPFEQLDSLNQARHLLGDHKNHIQSLTKELNRCKFTVKFLEEIINRHDKESKQHGHHGSNNIGKNDEILVNDDSMMLNTSVDVTTNPSSSQYVTVITLNDSAYGEIQKISPNKTSPTSSSSSSVTAVAENSIENNNDDGNGNAHHNETKLDHQQQATKTVPEPIYSNTLETQKSTLDKAKKRPPTPPRKPKLPNKSLNSHSNNSINNIETSAISKQLSSQTHQQSQLTKSESLTTTNKSNPSSSSSYCNRSQFQRKFNGPLQRIDQQHESDSNKMNNKRFNKKSITTNNQNKVPYMRTFSLEPNVPLSSTKSNRNMIKRLQQTDKTESSSQLSDYNNIYDTVAPDDSDGIDHDDDPNNDKANEDCDNRTNEHNLTSNDEEMETSSQEMLSRSSSTDELSNYVNIDYFLRKNSVGRSNSNIPVASRLSSSGNRKISSSGLNVEESENENETLSSMKSSSDYDHFGSSDNLLKQFQIPANDTAKSSYNSIGTTTSTSSASSLRLRNAKLLNKESNNIESNYPSISLMSTFTPPPSIHDKEFNFFKPTAQTLTTTSQETSLSEKDENFAYSEGSDFNQLMDTSSSSPQPKNIPSTSSPSAIALETDFYAFADIIHHDTIATTTGTIADNLDSINTSDDSLDRDEKSISTKFEHQGSLKSTITNNNFNIENLIDEDNKRMNVNKTTYTTESDQSQQMQWSIVRSIIDSETIYLDCLNTLNKYRKAFESASKGDNALISIEDLDTIFYRIANLYDIHNAFLAGLKKVEHGFKLRHSSMMADSKLAAKLIGKQSIGELFNRLAEQLPVYADFLRNYSKAIETANRCSANNLRFFDIIKSIKLASAHVQFSNLVDMLHEPVARLQKNALVLHDLLKYTENDDDQRLLKNALRLNQKFLNDLNLDAARRLFMTHDKFKRRLVKESFIIESGDRRKLRHLFLFNDVIVSAKYKASSKQKFTFELRWFQMLNDIVLDSVSNLLILTNSSESSQSCSTIQPQSSSSSVQHTLNGNTNNSNQSNQHELEKESKDIQTTANLISSLKSRAFSARLDLYIEEKRKGHTKQSDRLRKKISELESELSLYLPQLKFSFRVKNNPSKYYTFFLSSEYERNCWIDAIKTLQQHASSEEHANIHVLQKWIESCRKSINVNCGSFLLRSNKDETLRYGDLQMRLVDLGNFHYHADLFIVIETDSFGHYFKRAVARYLMRDFIQKQNRCQEFLIELEGSQIVRFLLYEKCQQQQISDYSDKNGDENRIHQLNGKAIFELTSSCASTEPKLSEIQIGDYTLCFETRFIPWNSIMETIPPNKIYGAFGVSISQVCKKEKSTIPYLILSCILEVERRGLREVGIYRVSGLSSEVQKLKKAFETNPRDACYLIRETDIHSVTGLLKLYLRELPESLFTNDMYQKYFEARDLKNSEEKEMKMTSLLAKLIEPNQSTVIKLIEHLVLINHFEEDNKMSLNNLATVFGPTMLRTNSSSTTTSSSTSAMGHSSSGSKNSILSSSATAASHQQMIGFGGSSNANQMVPNITPLMINTDLFTASTIDVMAQADILYFFLRRKADGYSLTSVDHQEETSL</sequence>
<feature type="compositionally biased region" description="Acidic residues" evidence="2">
    <location>
        <begin position="415"/>
        <end position="426"/>
    </location>
</feature>
<feature type="region of interest" description="Disordered" evidence="2">
    <location>
        <begin position="1"/>
        <end position="45"/>
    </location>
</feature>
<comment type="caution">
    <text evidence="7">The sequence shown here is derived from an EMBL/GenBank/DDBJ whole genome shotgun (WGS) entry which is preliminary data.</text>
</comment>
<dbReference type="InterPro" id="IPR000198">
    <property type="entry name" value="RhoGAP_dom"/>
</dbReference>
<feature type="domain" description="DH" evidence="4">
    <location>
        <begin position="765"/>
        <end position="969"/>
    </location>
</feature>
<dbReference type="Gene3D" id="1.10.555.10">
    <property type="entry name" value="Rho GTPase activation protein"/>
    <property type="match status" value="1"/>
</dbReference>
<gene>
    <name evidence="7" type="ORF">DERF_008893</name>
    <name evidence="6" type="ORF">HUG17_4757</name>
</gene>
<dbReference type="InterPro" id="IPR037769">
    <property type="entry name" value="Abr/Bcr"/>
</dbReference>
<dbReference type="InterPro" id="IPR035899">
    <property type="entry name" value="DBL_dom_sf"/>
</dbReference>
<dbReference type="InterPro" id="IPR036481">
    <property type="entry name" value="Bcr-Abl_oncoprot_oligo_sf"/>
</dbReference>
<name>A0A922I4D0_DERFA</name>
<protein>
    <submittedName>
        <fullName evidence="6">Rho gtpase-like protein</fullName>
    </submittedName>
</protein>
<feature type="compositionally biased region" description="Basic and acidic residues" evidence="2">
    <location>
        <begin position="427"/>
        <end position="443"/>
    </location>
</feature>
<feature type="compositionally biased region" description="Low complexity" evidence="2">
    <location>
        <begin position="1"/>
        <end position="14"/>
    </location>
</feature>
<dbReference type="Proteomes" id="UP000828236">
    <property type="component" value="Unassembled WGS sequence"/>
</dbReference>
<dbReference type="PROSITE" id="PS00741">
    <property type="entry name" value="DH_1"/>
    <property type="match status" value="1"/>
</dbReference>
<dbReference type="Pfam" id="PF00620">
    <property type="entry name" value="RhoGAP"/>
    <property type="match status" value="1"/>
</dbReference>
<evidence type="ECO:0000256" key="2">
    <source>
        <dbReference type="SAM" id="MobiDB-lite"/>
    </source>
</evidence>
<keyword evidence="1" id="KW-0343">GTPase activation</keyword>
<dbReference type="GO" id="GO:0035556">
    <property type="term" value="P:intracellular signal transduction"/>
    <property type="evidence" value="ECO:0007669"/>
    <property type="project" value="InterPro"/>
</dbReference>
<feature type="region of interest" description="Disordered" evidence="2">
    <location>
        <begin position="393"/>
        <end position="468"/>
    </location>
</feature>
<feature type="compositionally biased region" description="Low complexity" evidence="2">
    <location>
        <begin position="496"/>
        <end position="513"/>
    </location>
</feature>
<dbReference type="PANTHER" id="PTHR23182:SF1">
    <property type="entry name" value="RHO GTPASE ACTIVATING PROTEIN AT 1A, ISOFORM E"/>
    <property type="match status" value="1"/>
</dbReference>
<dbReference type="Pfam" id="PF00621">
    <property type="entry name" value="RhoGEF"/>
    <property type="match status" value="1"/>
</dbReference>
<dbReference type="Gene3D" id="4.10.280.30">
    <property type="entry name" value="Bcr-Abl oncoprotein oligomerisation domain"/>
    <property type="match status" value="1"/>
</dbReference>
<feature type="region of interest" description="Disordered" evidence="2">
    <location>
        <begin position="179"/>
        <end position="321"/>
    </location>
</feature>
<reference evidence="7" key="1">
    <citation type="submission" date="2013-05" db="EMBL/GenBank/DDBJ databases">
        <authorList>
            <person name="Yim A.K.Y."/>
            <person name="Chan T.F."/>
            <person name="Ji K.M."/>
            <person name="Liu X.Y."/>
            <person name="Zhou J.W."/>
            <person name="Li R.Q."/>
            <person name="Yang K.Y."/>
            <person name="Li J."/>
            <person name="Li M."/>
            <person name="Law P.T.W."/>
            <person name="Wu Y.L."/>
            <person name="Cai Z.L."/>
            <person name="Qin H."/>
            <person name="Bao Y."/>
            <person name="Leung R.K.K."/>
            <person name="Ng P.K.S."/>
            <person name="Zou J."/>
            <person name="Zhong X.J."/>
            <person name="Ran P.X."/>
            <person name="Zhong N.S."/>
            <person name="Liu Z.G."/>
            <person name="Tsui S.K.W."/>
        </authorList>
    </citation>
    <scope>NUCLEOTIDE SEQUENCE</scope>
    <source>
        <strain evidence="7">Derf</strain>
        <tissue evidence="7">Whole organism</tissue>
    </source>
</reference>
<dbReference type="SMART" id="SM00324">
    <property type="entry name" value="RhoGAP"/>
    <property type="match status" value="1"/>
</dbReference>
<feature type="compositionally biased region" description="Low complexity" evidence="2">
    <location>
        <begin position="265"/>
        <end position="321"/>
    </location>
</feature>
<dbReference type="InterPro" id="IPR000219">
    <property type="entry name" value="DH_dom"/>
</dbReference>
<accession>A0A922I4D0</accession>
<dbReference type="InterPro" id="IPR011993">
    <property type="entry name" value="PH-like_dom_sf"/>
</dbReference>
<feature type="region of interest" description="Disordered" evidence="2">
    <location>
        <begin position="1538"/>
        <end position="1565"/>
    </location>
</feature>
<feature type="compositionally biased region" description="Polar residues" evidence="2">
    <location>
        <begin position="237"/>
        <end position="246"/>
    </location>
</feature>
<evidence type="ECO:0000313" key="7">
    <source>
        <dbReference type="EMBL" id="KAH9518303.1"/>
    </source>
</evidence>
<feature type="domain" description="Rho-GAP" evidence="5">
    <location>
        <begin position="1378"/>
        <end position="1577"/>
    </location>
</feature>
<keyword evidence="8" id="KW-1185">Reference proteome</keyword>
<feature type="domain" description="PH" evidence="3">
    <location>
        <begin position="984"/>
        <end position="1186"/>
    </location>
</feature>
<dbReference type="SUPFAM" id="SSF48350">
    <property type="entry name" value="GTPase activation domain, GAP"/>
    <property type="match status" value="1"/>
</dbReference>
<dbReference type="InterPro" id="IPR001331">
    <property type="entry name" value="GDS_CDC24_CS"/>
</dbReference>
<feature type="region of interest" description="Disordered" evidence="2">
    <location>
        <begin position="486"/>
        <end position="533"/>
    </location>
</feature>
<dbReference type="PROSITE" id="PS50010">
    <property type="entry name" value="DH_2"/>
    <property type="match status" value="1"/>
</dbReference>
<dbReference type="InterPro" id="IPR001849">
    <property type="entry name" value="PH_domain"/>
</dbReference>
<feature type="compositionally biased region" description="Low complexity" evidence="2">
    <location>
        <begin position="21"/>
        <end position="31"/>
    </location>
</feature>
<dbReference type="GO" id="GO:0016020">
    <property type="term" value="C:membrane"/>
    <property type="evidence" value="ECO:0007669"/>
    <property type="project" value="TreeGrafter"/>
</dbReference>
<dbReference type="SUPFAM" id="SSF50729">
    <property type="entry name" value="PH domain-like"/>
    <property type="match status" value="1"/>
</dbReference>
<feature type="compositionally biased region" description="Basic residues" evidence="2">
    <location>
        <begin position="251"/>
        <end position="264"/>
    </location>
</feature>
<feature type="region of interest" description="Disordered" evidence="2">
    <location>
        <begin position="338"/>
        <end position="363"/>
    </location>
</feature>
<evidence type="ECO:0000259" key="3">
    <source>
        <dbReference type="PROSITE" id="PS50003"/>
    </source>
</evidence>
<feature type="compositionally biased region" description="Polar residues" evidence="2">
    <location>
        <begin position="455"/>
        <end position="468"/>
    </location>
</feature>
<feature type="region of interest" description="Disordered" evidence="2">
    <location>
        <begin position="645"/>
        <end position="667"/>
    </location>
</feature>
<dbReference type="SMART" id="SM00233">
    <property type="entry name" value="PH"/>
    <property type="match status" value="1"/>
</dbReference>
<evidence type="ECO:0000259" key="5">
    <source>
        <dbReference type="PROSITE" id="PS50238"/>
    </source>
</evidence>
<dbReference type="PROSITE" id="PS50003">
    <property type="entry name" value="PH_DOMAIN"/>
    <property type="match status" value="1"/>
</dbReference>
<evidence type="ECO:0000313" key="8">
    <source>
        <dbReference type="Proteomes" id="UP000790347"/>
    </source>
</evidence>
<dbReference type="PANTHER" id="PTHR23182">
    <property type="entry name" value="BREAKPOINT CLUSTER REGION PROTEIN BCR"/>
    <property type="match status" value="1"/>
</dbReference>
<evidence type="ECO:0000259" key="4">
    <source>
        <dbReference type="PROSITE" id="PS50010"/>
    </source>
</evidence>
<dbReference type="PROSITE" id="PS50238">
    <property type="entry name" value="RHOGAP"/>
    <property type="match status" value="1"/>
</dbReference>
<feature type="compositionally biased region" description="Low complexity" evidence="2">
    <location>
        <begin position="1054"/>
        <end position="1085"/>
    </location>
</feature>
<dbReference type="EMBL" id="SDOV01000004">
    <property type="protein sequence ID" value="KAH7641712.1"/>
    <property type="molecule type" value="Genomic_DNA"/>
</dbReference>
<dbReference type="Proteomes" id="UP000790347">
    <property type="component" value="Unassembled WGS sequence"/>
</dbReference>
<dbReference type="SUPFAM" id="SSF48065">
    <property type="entry name" value="DBL homology domain (DH-domain)"/>
    <property type="match status" value="1"/>
</dbReference>
<proteinExistence type="predicted"/>
<dbReference type="EMBL" id="ASGP02000003">
    <property type="protein sequence ID" value="KAH9518303.1"/>
    <property type="molecule type" value="Genomic_DNA"/>
</dbReference>
<evidence type="ECO:0000313" key="6">
    <source>
        <dbReference type="EMBL" id="KAH7641712.1"/>
    </source>
</evidence>
<dbReference type="InterPro" id="IPR008936">
    <property type="entry name" value="Rho_GTPase_activation_prot"/>
</dbReference>
<feature type="compositionally biased region" description="Low complexity" evidence="2">
    <location>
        <begin position="182"/>
        <end position="215"/>
    </location>
</feature>
<reference evidence="7" key="4">
    <citation type="journal article" date="2022" name="Res Sq">
        <title>Comparative Genomics Reveals Insights into the Divergent Evolution of Astigmatic Mites and Household Pest Adaptations.</title>
        <authorList>
            <person name="Xiong Q."/>
            <person name="Wan A.T.-Y."/>
            <person name="Liu X.-Y."/>
            <person name="Fung C.S.-H."/>
            <person name="Xiao X."/>
            <person name="Malainual N."/>
            <person name="Hou J."/>
            <person name="Wang L."/>
            <person name="Wang M."/>
            <person name="Yang K."/>
            <person name="Cui Y."/>
            <person name="Leung E."/>
            <person name="Nong W."/>
            <person name="Shin S.-K."/>
            <person name="Au S."/>
            <person name="Jeong K.Y."/>
            <person name="Chew F.T."/>
            <person name="Hui J."/>
            <person name="Leung T.F."/>
            <person name="Tungtrongchitr A."/>
            <person name="Zhong N."/>
            <person name="Liu Z."/>
            <person name="Tsui S."/>
        </authorList>
    </citation>
    <scope>NUCLEOTIDE SEQUENCE</scope>
    <source>
        <strain evidence="7">Derf</strain>
        <tissue evidence="7">Whole organism</tissue>
    </source>
</reference>
<feature type="compositionally biased region" description="Polar residues" evidence="2">
    <location>
        <begin position="400"/>
        <end position="411"/>
    </location>
</feature>
<dbReference type="Gene3D" id="1.20.900.10">
    <property type="entry name" value="Dbl homology (DH) domain"/>
    <property type="match status" value="1"/>
</dbReference>